<organism evidence="2">
    <name type="scientific">bioreactor metagenome</name>
    <dbReference type="NCBI Taxonomy" id="1076179"/>
    <lineage>
        <taxon>unclassified sequences</taxon>
        <taxon>metagenomes</taxon>
        <taxon>ecological metagenomes</taxon>
    </lineage>
</organism>
<evidence type="ECO:0000256" key="1">
    <source>
        <dbReference type="SAM" id="MobiDB-lite"/>
    </source>
</evidence>
<sequence length="107" mass="11935">MGNILDTGYVDDHHIADVLPVHQHNQAPESILGVAYDGNSALEQHTVDDDLPNPAENYASDEIGHEENRSEQVGSLDLACQQQREKESTHIDGDHRDDGELDRKPQR</sequence>
<dbReference type="AlphaFoldDB" id="A0A645AM85"/>
<evidence type="ECO:0000313" key="2">
    <source>
        <dbReference type="EMBL" id="MPM50734.1"/>
    </source>
</evidence>
<feature type="compositionally biased region" description="Basic and acidic residues" evidence="1">
    <location>
        <begin position="83"/>
        <end position="107"/>
    </location>
</feature>
<comment type="caution">
    <text evidence="2">The sequence shown here is derived from an EMBL/GenBank/DDBJ whole genome shotgun (WGS) entry which is preliminary data.</text>
</comment>
<gene>
    <name evidence="2" type="ORF">SDC9_97477</name>
</gene>
<protein>
    <submittedName>
        <fullName evidence="2">Uncharacterized protein</fullName>
    </submittedName>
</protein>
<feature type="region of interest" description="Disordered" evidence="1">
    <location>
        <begin position="41"/>
        <end position="107"/>
    </location>
</feature>
<reference evidence="2" key="1">
    <citation type="submission" date="2019-08" db="EMBL/GenBank/DDBJ databases">
        <authorList>
            <person name="Kucharzyk K."/>
            <person name="Murdoch R.W."/>
            <person name="Higgins S."/>
            <person name="Loffler F."/>
        </authorList>
    </citation>
    <scope>NUCLEOTIDE SEQUENCE</scope>
</reference>
<accession>A0A645AM85</accession>
<name>A0A645AM85_9ZZZZ</name>
<dbReference type="EMBL" id="VSSQ01013100">
    <property type="protein sequence ID" value="MPM50734.1"/>
    <property type="molecule type" value="Genomic_DNA"/>
</dbReference>
<proteinExistence type="predicted"/>